<dbReference type="EMBL" id="VSSQ01000021">
    <property type="protein sequence ID" value="MPL63270.1"/>
    <property type="molecule type" value="Genomic_DNA"/>
</dbReference>
<feature type="domain" description="Transglycosylase SLT" evidence="1">
    <location>
        <begin position="57"/>
        <end position="155"/>
    </location>
</feature>
<name>A0A644T8W8_9ZZZZ</name>
<organism evidence="2">
    <name type="scientific">bioreactor metagenome</name>
    <dbReference type="NCBI Taxonomy" id="1076179"/>
    <lineage>
        <taxon>unclassified sequences</taxon>
        <taxon>metagenomes</taxon>
        <taxon>ecological metagenomes</taxon>
    </lineage>
</organism>
<dbReference type="GO" id="GO:0008933">
    <property type="term" value="F:peptidoglycan lytic transglycosylase activity"/>
    <property type="evidence" value="ECO:0007669"/>
    <property type="project" value="InterPro"/>
</dbReference>
<dbReference type="Gene3D" id="1.10.530.10">
    <property type="match status" value="1"/>
</dbReference>
<evidence type="ECO:0000313" key="2">
    <source>
        <dbReference type="EMBL" id="MPL63270.1"/>
    </source>
</evidence>
<accession>A0A644T8W8</accession>
<dbReference type="PROSITE" id="PS00922">
    <property type="entry name" value="TRANSGLYCOSYLASE"/>
    <property type="match status" value="1"/>
</dbReference>
<gene>
    <name evidence="2" type="primary">mltF_2</name>
    <name evidence="2" type="ORF">SDC9_08892</name>
</gene>
<dbReference type="PANTHER" id="PTHR37423">
    <property type="entry name" value="SOLUBLE LYTIC MUREIN TRANSGLYCOSYLASE-RELATED"/>
    <property type="match status" value="1"/>
</dbReference>
<dbReference type="InterPro" id="IPR008258">
    <property type="entry name" value="Transglycosylase_SLT_dom_1"/>
</dbReference>
<dbReference type="GO" id="GO:0016020">
    <property type="term" value="C:membrane"/>
    <property type="evidence" value="ECO:0007669"/>
    <property type="project" value="InterPro"/>
</dbReference>
<reference evidence="2" key="1">
    <citation type="submission" date="2019-08" db="EMBL/GenBank/DDBJ databases">
        <authorList>
            <person name="Kucharzyk K."/>
            <person name="Murdoch R.W."/>
            <person name="Higgins S."/>
            <person name="Loffler F."/>
        </authorList>
    </citation>
    <scope>NUCLEOTIDE SEQUENCE</scope>
</reference>
<dbReference type="PANTHER" id="PTHR37423:SF2">
    <property type="entry name" value="MEMBRANE-BOUND LYTIC MUREIN TRANSGLYCOSYLASE C"/>
    <property type="match status" value="1"/>
</dbReference>
<sequence length="173" mass="18434">MDGLSRVAQRINAIEQRFNIPAKQVQNNSFSDVLAEKQQEGVSPVNANQQGIVRMVEFSARQHGVDPKLALAVATTESNLAADVVSSAGAVGVMQLMPETAKGLGVHNSFDPRENIDGGVRYLKQMLNTFNGDTAKAVAAYNAGPQAVKNYGGIPPYTETKSYVAKVLSLASK</sequence>
<evidence type="ECO:0000259" key="1">
    <source>
        <dbReference type="Pfam" id="PF01464"/>
    </source>
</evidence>
<dbReference type="Pfam" id="PF01464">
    <property type="entry name" value="SLT"/>
    <property type="match status" value="1"/>
</dbReference>
<dbReference type="GO" id="GO:0000270">
    <property type="term" value="P:peptidoglycan metabolic process"/>
    <property type="evidence" value="ECO:0007669"/>
    <property type="project" value="InterPro"/>
</dbReference>
<proteinExistence type="predicted"/>
<dbReference type="SUPFAM" id="SSF53955">
    <property type="entry name" value="Lysozyme-like"/>
    <property type="match status" value="1"/>
</dbReference>
<dbReference type="AlphaFoldDB" id="A0A644T8W8"/>
<dbReference type="InterPro" id="IPR000189">
    <property type="entry name" value="Transglyc_AS"/>
</dbReference>
<protein>
    <submittedName>
        <fullName evidence="2">Membrane-bound lytic murein transglycosylase F</fullName>
    </submittedName>
</protein>
<comment type="caution">
    <text evidence="2">The sequence shown here is derived from an EMBL/GenBank/DDBJ whole genome shotgun (WGS) entry which is preliminary data.</text>
</comment>
<dbReference type="InterPro" id="IPR023346">
    <property type="entry name" value="Lysozyme-like_dom_sf"/>
</dbReference>
<dbReference type="CDD" id="cd00254">
    <property type="entry name" value="LT-like"/>
    <property type="match status" value="1"/>
</dbReference>